<feature type="domain" description="PP4R3 EVH1-like" evidence="6">
    <location>
        <begin position="58"/>
        <end position="154"/>
    </location>
</feature>
<feature type="compositionally biased region" description="Low complexity" evidence="4">
    <location>
        <begin position="832"/>
        <end position="848"/>
    </location>
</feature>
<dbReference type="Proteomes" id="UP001201812">
    <property type="component" value="Unassembled WGS sequence"/>
</dbReference>
<feature type="compositionally biased region" description="Basic and acidic residues" evidence="4">
    <location>
        <begin position="18"/>
        <end position="42"/>
    </location>
</feature>
<dbReference type="InterPro" id="IPR016024">
    <property type="entry name" value="ARM-type_fold"/>
</dbReference>
<dbReference type="EMBL" id="JAKKPZ010000005">
    <property type="protein sequence ID" value="KAI1720904.1"/>
    <property type="molecule type" value="Genomic_DNA"/>
</dbReference>
<feature type="compositionally biased region" description="Polar residues" evidence="4">
    <location>
        <begin position="1"/>
        <end position="15"/>
    </location>
</feature>
<proteinExistence type="inferred from homology"/>
<name>A0AAD4NDU5_9BILA</name>
<comment type="subcellular location">
    <subcellularLocation>
        <location evidence="1">Nucleus</location>
    </subcellularLocation>
</comment>
<reference evidence="7" key="1">
    <citation type="submission" date="2022-01" db="EMBL/GenBank/DDBJ databases">
        <title>Genome Sequence Resource for Two Populations of Ditylenchus destructor, the Migratory Endoparasitic Phytonematode.</title>
        <authorList>
            <person name="Zhang H."/>
            <person name="Lin R."/>
            <person name="Xie B."/>
        </authorList>
    </citation>
    <scope>NUCLEOTIDE SEQUENCE</scope>
    <source>
        <strain evidence="7">BazhouSP</strain>
    </source>
</reference>
<evidence type="ECO:0000259" key="6">
    <source>
        <dbReference type="Pfam" id="PF22972"/>
    </source>
</evidence>
<dbReference type="PANTHER" id="PTHR23318">
    <property type="entry name" value="ATP SYNTHASE GAMMA-RELATED"/>
    <property type="match status" value="1"/>
</dbReference>
<feature type="region of interest" description="Disordered" evidence="4">
    <location>
        <begin position="750"/>
        <end position="783"/>
    </location>
</feature>
<dbReference type="GO" id="GO:0005654">
    <property type="term" value="C:nucleoplasm"/>
    <property type="evidence" value="ECO:0007669"/>
    <property type="project" value="TreeGrafter"/>
</dbReference>
<feature type="compositionally biased region" description="Polar residues" evidence="4">
    <location>
        <begin position="855"/>
        <end position="864"/>
    </location>
</feature>
<evidence type="ECO:0000256" key="1">
    <source>
        <dbReference type="ARBA" id="ARBA00004123"/>
    </source>
</evidence>
<feature type="domain" description="Serine/threonine-protein phosphatase 4 regulatory subunit 3-like central" evidence="5">
    <location>
        <begin position="201"/>
        <end position="694"/>
    </location>
</feature>
<keyword evidence="8" id="KW-1185">Reference proteome</keyword>
<dbReference type="Pfam" id="PF04802">
    <property type="entry name" value="PP4R3"/>
    <property type="match status" value="1"/>
</dbReference>
<evidence type="ECO:0000259" key="5">
    <source>
        <dbReference type="Pfam" id="PF04802"/>
    </source>
</evidence>
<gene>
    <name evidence="7" type="ORF">DdX_05154</name>
</gene>
<evidence type="ECO:0000256" key="3">
    <source>
        <dbReference type="ARBA" id="ARBA00023242"/>
    </source>
</evidence>
<dbReference type="SUPFAM" id="SSF48371">
    <property type="entry name" value="ARM repeat"/>
    <property type="match status" value="1"/>
</dbReference>
<organism evidence="7 8">
    <name type="scientific">Ditylenchus destructor</name>
    <dbReference type="NCBI Taxonomy" id="166010"/>
    <lineage>
        <taxon>Eukaryota</taxon>
        <taxon>Metazoa</taxon>
        <taxon>Ecdysozoa</taxon>
        <taxon>Nematoda</taxon>
        <taxon>Chromadorea</taxon>
        <taxon>Rhabditida</taxon>
        <taxon>Tylenchina</taxon>
        <taxon>Tylenchomorpha</taxon>
        <taxon>Sphaerularioidea</taxon>
        <taxon>Anguinidae</taxon>
        <taxon>Anguininae</taxon>
        <taxon>Ditylenchus</taxon>
    </lineage>
</organism>
<feature type="compositionally biased region" description="Acidic residues" evidence="4">
    <location>
        <begin position="963"/>
        <end position="975"/>
    </location>
</feature>
<dbReference type="GO" id="GO:0030289">
    <property type="term" value="C:protein phosphatase 4 complex"/>
    <property type="evidence" value="ECO:0007669"/>
    <property type="project" value="TreeGrafter"/>
</dbReference>
<feature type="region of interest" description="Disordered" evidence="4">
    <location>
        <begin position="1"/>
        <end position="42"/>
    </location>
</feature>
<feature type="compositionally biased region" description="Polar residues" evidence="4">
    <location>
        <begin position="991"/>
        <end position="1005"/>
    </location>
</feature>
<evidence type="ECO:0000256" key="4">
    <source>
        <dbReference type="SAM" id="MobiDB-lite"/>
    </source>
</evidence>
<evidence type="ECO:0000313" key="8">
    <source>
        <dbReference type="Proteomes" id="UP001201812"/>
    </source>
</evidence>
<dbReference type="InterPro" id="IPR051137">
    <property type="entry name" value="PP4R3-like"/>
</dbReference>
<feature type="region of interest" description="Disordered" evidence="4">
    <location>
        <begin position="828"/>
        <end position="1005"/>
    </location>
</feature>
<dbReference type="GO" id="GO:0072542">
    <property type="term" value="F:protein phosphatase activator activity"/>
    <property type="evidence" value="ECO:0007669"/>
    <property type="project" value="TreeGrafter"/>
</dbReference>
<protein>
    <submittedName>
        <fullName evidence="7">Component of IIS longevity pathway SMK-1 domain-containing protein</fullName>
    </submittedName>
</protein>
<dbReference type="InterPro" id="IPR011993">
    <property type="entry name" value="PH-like_dom_sf"/>
</dbReference>
<feature type="compositionally biased region" description="Basic and acidic residues" evidence="4">
    <location>
        <begin position="866"/>
        <end position="877"/>
    </location>
</feature>
<comment type="similarity">
    <text evidence="2">Belongs to the SMEK family.</text>
</comment>
<dbReference type="GO" id="GO:0006974">
    <property type="term" value="P:DNA damage response"/>
    <property type="evidence" value="ECO:0007669"/>
    <property type="project" value="TreeGrafter"/>
</dbReference>
<sequence>MKNNTSPVVCSSESAEANDDKAPEDAKPPADEHPVAEDEAAKGKPALDRIDFVRDAHNRVKLYVLCDQRVWDDRGTGHVACVQSRDQPDTWWIVVRLESNEKNVLESRILTDTIYQKQQGTLIVWSESDVCDLALSFQEKAGCTEIWDKICQIQGKDPDAEEENDADDQEPSDSSTSGISTSVCTTNVTLPPCTLHNLADIELLISNNMFTATQREKVANSLVQNGYIQKLCELFQMLEDLDSTESLRLLYSIAKNLFLLNQNGLLNELLDEKYFRDIVGMLEYDPAFPEPRKHREFLWEKSKFREILPISAKELKAKIHQTYRLQYVQDVCLPAPSLFEENLLTVLSSHLFFNRGDIVNALLNDKELMKQLFDELRNPSITPKRQRDLTNFLKEFCSFAHSLQPSGPQGREQFFKALMANDVLATIDPCITSSLSSTRAATVELLSMIVDFNPQLFRDYLLKQFRTIPESRNDDLLINKLIGHMLSDKDPEQTAANQMSQALRILLDPESIVSKGDKTDFLPMFYKRAMYSLCKPVVENIKDDNMTRDDYYTANKLALVIDLFCFFVDHHNYSMRTFTVQRNLLRPVLVYLKSRHHFLSLCALRMCRRILSLKDEIYFRYIKDKRILDQIVECFKENGNKYNLLNSAVIEFFEFIRTEEIRSLMEFIIENYWDTFCNVTYVRTFSVMKTRYDQFDFANRSKDESRKREASFDAPNSPTSTNAQWLKEKEYDNDELFFNKDDDENWYKAGEGRKEVNGGDTGSLAKSGTDFDTENMPQRKSGVEPLFPSLARKRKANDEDGVASIFGGNITPPISSTPNSRISNKIVIKMTPQQRLQPQQMQPQSSQPPNKPEKVSQTVETLWQKTFDDFNTSKEGEFNSAMRIKKASMSRLEDDEESIVSSSSSSPPKCSSPSSSSPNSPPHSSSQPVSTAAMPSASSPVRQLIGNRTDPIILKQGFSGLVDYDESDDSDEEDGQKEGKGDTNKVLSAENEANNKNTVSSEAAS</sequence>
<keyword evidence="3" id="KW-0539">Nucleus</keyword>
<feature type="compositionally biased region" description="Acidic residues" evidence="4">
    <location>
        <begin position="159"/>
        <end position="171"/>
    </location>
</feature>
<evidence type="ECO:0000256" key="2">
    <source>
        <dbReference type="ARBA" id="ARBA00008809"/>
    </source>
</evidence>
<dbReference type="SUPFAM" id="SSF50729">
    <property type="entry name" value="PH domain-like"/>
    <property type="match status" value="1"/>
</dbReference>
<dbReference type="InterPro" id="IPR055236">
    <property type="entry name" value="EVH1_PP4R3"/>
</dbReference>
<dbReference type="Gene3D" id="2.30.29.30">
    <property type="entry name" value="Pleckstrin-homology domain (PH domain)/Phosphotyrosine-binding domain (PTB)"/>
    <property type="match status" value="1"/>
</dbReference>
<feature type="region of interest" description="Disordered" evidence="4">
    <location>
        <begin position="157"/>
        <end position="180"/>
    </location>
</feature>
<dbReference type="AlphaFoldDB" id="A0AAD4NDU5"/>
<dbReference type="Pfam" id="PF22972">
    <property type="entry name" value="EVH1_PP4R3"/>
    <property type="match status" value="1"/>
</dbReference>
<dbReference type="InterPro" id="IPR006887">
    <property type="entry name" value="P4R3-like_central_dom"/>
</dbReference>
<feature type="compositionally biased region" description="Low complexity" evidence="4">
    <location>
        <begin position="901"/>
        <end position="930"/>
    </location>
</feature>
<evidence type="ECO:0000313" key="7">
    <source>
        <dbReference type="EMBL" id="KAI1720904.1"/>
    </source>
</evidence>
<comment type="caution">
    <text evidence="7">The sequence shown here is derived from an EMBL/GenBank/DDBJ whole genome shotgun (WGS) entry which is preliminary data.</text>
</comment>
<accession>A0AAD4NDU5</accession>
<dbReference type="PANTHER" id="PTHR23318:SF0">
    <property type="entry name" value="SERINE_THREONINE-PROTEIN PHOSPHATASE 4 REGULATORY SUBUNIT 3"/>
    <property type="match status" value="1"/>
</dbReference>